<name>A0A6B8RQF2_9BACL</name>
<dbReference type="Proteomes" id="UP000426246">
    <property type="component" value="Chromosome"/>
</dbReference>
<dbReference type="PROSITE" id="PS01124">
    <property type="entry name" value="HTH_ARAC_FAMILY_2"/>
    <property type="match status" value="1"/>
</dbReference>
<dbReference type="SMART" id="SM00448">
    <property type="entry name" value="REC"/>
    <property type="match status" value="1"/>
</dbReference>
<feature type="modified residue" description="4-aspartylphosphate" evidence="4">
    <location>
        <position position="54"/>
    </location>
</feature>
<dbReference type="InterPro" id="IPR001789">
    <property type="entry name" value="Sig_transdc_resp-reg_receiver"/>
</dbReference>
<proteinExistence type="predicted"/>
<evidence type="ECO:0000259" key="5">
    <source>
        <dbReference type="PROSITE" id="PS01124"/>
    </source>
</evidence>
<keyword evidence="4" id="KW-0597">Phosphoprotein</keyword>
<reference evidence="8" key="1">
    <citation type="submission" date="2018-11" db="EMBL/GenBank/DDBJ databases">
        <title>Complete genome sequence of Paenibacillus sp. ML311-T8.</title>
        <authorList>
            <person name="Nam Y.-D."/>
            <person name="Kang J."/>
            <person name="Chung W.-H."/>
            <person name="Park Y.S."/>
        </authorList>
    </citation>
    <scope>NUCLEOTIDE SEQUENCE [LARGE SCALE GENOMIC DNA]</scope>
    <source>
        <strain evidence="8">ML311-T8</strain>
    </source>
</reference>
<dbReference type="GO" id="GO:0043565">
    <property type="term" value="F:sequence-specific DNA binding"/>
    <property type="evidence" value="ECO:0007669"/>
    <property type="project" value="InterPro"/>
</dbReference>
<evidence type="ECO:0000313" key="8">
    <source>
        <dbReference type="Proteomes" id="UP000426246"/>
    </source>
</evidence>
<dbReference type="GO" id="GO:0003700">
    <property type="term" value="F:DNA-binding transcription factor activity"/>
    <property type="evidence" value="ECO:0007669"/>
    <property type="project" value="InterPro"/>
</dbReference>
<dbReference type="InterPro" id="IPR009057">
    <property type="entry name" value="Homeodomain-like_sf"/>
</dbReference>
<keyword evidence="3" id="KW-0804">Transcription</keyword>
<keyword evidence="2" id="KW-0238">DNA-binding</keyword>
<dbReference type="PANTHER" id="PTHR43280">
    <property type="entry name" value="ARAC-FAMILY TRANSCRIPTIONAL REGULATOR"/>
    <property type="match status" value="1"/>
</dbReference>
<dbReference type="GO" id="GO:0000160">
    <property type="term" value="P:phosphorelay signal transduction system"/>
    <property type="evidence" value="ECO:0007669"/>
    <property type="project" value="InterPro"/>
</dbReference>
<keyword evidence="1" id="KW-0805">Transcription regulation</keyword>
<dbReference type="Gene3D" id="1.10.10.60">
    <property type="entry name" value="Homeodomain-like"/>
    <property type="match status" value="2"/>
</dbReference>
<feature type="domain" description="Response regulatory" evidence="6">
    <location>
        <begin position="3"/>
        <end position="119"/>
    </location>
</feature>
<evidence type="ECO:0000256" key="2">
    <source>
        <dbReference type="ARBA" id="ARBA00023125"/>
    </source>
</evidence>
<dbReference type="InterPro" id="IPR020449">
    <property type="entry name" value="Tscrpt_reg_AraC-type_HTH"/>
</dbReference>
<sequence>MPNIMIIDDEVLIRKGIVSIIKRLAPQWQVSESIDAVSALESLTNAHTDLMLIDINMPGIDGLELAKQLKLNYPHVLKIILTGHDKFSYVQSALRADALDYLLKPVIREELIGALAKAELVLEQRTQKMEQEALTKQLYLEKVLVNHFSGEKMDEGAIELLLTDLGWSFTDQAFSVLILIGEQKGFYLNKHNLPQSIALFKQQFEEVMNCFGFFVDPKHFIMLVSGNNLATDKLGQWWSRRWQTDDNDRAIATELNFIVGVSAPFLALSDLPEVYWKTVYEVFTIEMDQEKLYQIYRNRTWQEQQKKVGIALEMNDFAAVQLFLSEWFKELKQAAMMQPSMMLYQLFHFFLLILVPLLNQVESKLSLFLRQEIAYVLTKLSSPGSTVTFFSIMEKFENSLQVFSPTRNESLEQNKVIEIVKDYISKNYGDKELKLEALSKIVHMNANYLSDLFKEVTGENYIDYLTLVRMNKAKKLLRETHLKTYEISELIGYTTAKYFCTLFRRNFGITPTDYRNRAEYHTELETI</sequence>
<dbReference type="CDD" id="cd17536">
    <property type="entry name" value="REC_YesN-like"/>
    <property type="match status" value="1"/>
</dbReference>
<feature type="domain" description="HTH araC/xylS-type" evidence="5">
    <location>
        <begin position="418"/>
        <end position="517"/>
    </location>
</feature>
<evidence type="ECO:0000256" key="1">
    <source>
        <dbReference type="ARBA" id="ARBA00023015"/>
    </source>
</evidence>
<dbReference type="SMART" id="SM00342">
    <property type="entry name" value="HTH_ARAC"/>
    <property type="match status" value="1"/>
</dbReference>
<dbReference type="SUPFAM" id="SSF46689">
    <property type="entry name" value="Homeodomain-like"/>
    <property type="match status" value="1"/>
</dbReference>
<organism evidence="7 8">
    <name type="scientific">Paenibacillus psychroresistens</name>
    <dbReference type="NCBI Taxonomy" id="1778678"/>
    <lineage>
        <taxon>Bacteria</taxon>
        <taxon>Bacillati</taxon>
        <taxon>Bacillota</taxon>
        <taxon>Bacilli</taxon>
        <taxon>Bacillales</taxon>
        <taxon>Paenibacillaceae</taxon>
        <taxon>Paenibacillus</taxon>
    </lineage>
</organism>
<evidence type="ECO:0000256" key="3">
    <source>
        <dbReference type="ARBA" id="ARBA00023163"/>
    </source>
</evidence>
<dbReference type="Pfam" id="PF00072">
    <property type="entry name" value="Response_reg"/>
    <property type="match status" value="1"/>
</dbReference>
<dbReference type="RefSeq" id="WP_155703161.1">
    <property type="nucleotide sequence ID" value="NZ_CP034235.1"/>
</dbReference>
<evidence type="ECO:0000313" key="7">
    <source>
        <dbReference type="EMBL" id="QGQ98067.1"/>
    </source>
</evidence>
<dbReference type="InterPro" id="IPR018060">
    <property type="entry name" value="HTH_AraC"/>
</dbReference>
<dbReference type="SUPFAM" id="SSF52172">
    <property type="entry name" value="CheY-like"/>
    <property type="match status" value="1"/>
</dbReference>
<protein>
    <submittedName>
        <fullName evidence="7">Response regulator</fullName>
    </submittedName>
</protein>
<dbReference type="PROSITE" id="PS50110">
    <property type="entry name" value="RESPONSE_REGULATORY"/>
    <property type="match status" value="1"/>
</dbReference>
<dbReference type="InterPro" id="IPR011006">
    <property type="entry name" value="CheY-like_superfamily"/>
</dbReference>
<evidence type="ECO:0000259" key="6">
    <source>
        <dbReference type="PROSITE" id="PS50110"/>
    </source>
</evidence>
<gene>
    <name evidence="7" type="ORF">EHS13_25835</name>
</gene>
<dbReference type="AlphaFoldDB" id="A0A6B8RQF2"/>
<dbReference type="PANTHER" id="PTHR43280:SF2">
    <property type="entry name" value="HTH-TYPE TRANSCRIPTIONAL REGULATOR EXSA"/>
    <property type="match status" value="1"/>
</dbReference>
<dbReference type="Gene3D" id="3.40.50.2300">
    <property type="match status" value="1"/>
</dbReference>
<dbReference type="EMBL" id="CP034235">
    <property type="protein sequence ID" value="QGQ98067.1"/>
    <property type="molecule type" value="Genomic_DNA"/>
</dbReference>
<dbReference type="KEGG" id="ppsc:EHS13_25835"/>
<keyword evidence="8" id="KW-1185">Reference proteome</keyword>
<dbReference type="PRINTS" id="PR00032">
    <property type="entry name" value="HTHARAC"/>
</dbReference>
<dbReference type="Pfam" id="PF12833">
    <property type="entry name" value="HTH_18"/>
    <property type="match status" value="1"/>
</dbReference>
<dbReference type="OrthoDB" id="9802426at2"/>
<accession>A0A6B8RQF2</accession>
<evidence type="ECO:0000256" key="4">
    <source>
        <dbReference type="PROSITE-ProRule" id="PRU00169"/>
    </source>
</evidence>